<evidence type="ECO:0000313" key="2">
    <source>
        <dbReference type="Proteomes" id="UP000811365"/>
    </source>
</evidence>
<reference evidence="1" key="1">
    <citation type="submission" date="2021-02" db="EMBL/GenBank/DDBJ databases">
        <title>Infant gut strain persistence is associated with maternal origin, phylogeny, and functional potential including surface adhesion and iron acquisition.</title>
        <authorList>
            <person name="Lou Y.C."/>
        </authorList>
    </citation>
    <scope>NUCLEOTIDE SEQUENCE</scope>
    <source>
        <strain evidence="1">L2_039_000G1_dasL2_039_000G1_maxbin2.maxbin.077</strain>
    </source>
</reference>
<dbReference type="AlphaFoldDB" id="A0A9E1GFR4"/>
<accession>A0A9E1GFR4</accession>
<dbReference type="EMBL" id="JAGZYH010000001">
    <property type="protein sequence ID" value="MBS6620583.1"/>
    <property type="molecule type" value="Genomic_DNA"/>
</dbReference>
<gene>
    <name evidence="1" type="ORF">KH315_00170</name>
</gene>
<name>A0A9E1GFR4_9FIRM</name>
<organism evidence="1 2">
    <name type="scientific">Faecalibacterium prausnitzii</name>
    <dbReference type="NCBI Taxonomy" id="853"/>
    <lineage>
        <taxon>Bacteria</taxon>
        <taxon>Bacillati</taxon>
        <taxon>Bacillota</taxon>
        <taxon>Clostridia</taxon>
        <taxon>Eubacteriales</taxon>
        <taxon>Oscillospiraceae</taxon>
        <taxon>Faecalibacterium</taxon>
    </lineage>
</organism>
<proteinExistence type="predicted"/>
<sequence length="127" mass="13755">MIKAMQAAQKAARKAIESTYTGVMTVSERQSVKDPNTHITSTKEVIVLENQPCKLSFEKLDATVQTDTAAALSQGTKVFLSPDVPIKAGSKLTVTQNGVTTAYKSSGVPAVYPTHQEIILTLFERWA</sequence>
<protein>
    <recommendedName>
        <fullName evidence="3">Phage protein</fullName>
    </recommendedName>
</protein>
<dbReference type="Proteomes" id="UP000811365">
    <property type="component" value="Unassembled WGS sequence"/>
</dbReference>
<comment type="caution">
    <text evidence="1">The sequence shown here is derived from an EMBL/GenBank/DDBJ whole genome shotgun (WGS) entry which is preliminary data.</text>
</comment>
<evidence type="ECO:0000313" key="1">
    <source>
        <dbReference type="EMBL" id="MBS6620583.1"/>
    </source>
</evidence>
<evidence type="ECO:0008006" key="3">
    <source>
        <dbReference type="Google" id="ProtNLM"/>
    </source>
</evidence>